<feature type="compositionally biased region" description="Polar residues" evidence="7">
    <location>
        <begin position="1"/>
        <end position="13"/>
    </location>
</feature>
<evidence type="ECO:0000256" key="8">
    <source>
        <dbReference type="SAM" id="Phobius"/>
    </source>
</evidence>
<dbReference type="InterPro" id="IPR010290">
    <property type="entry name" value="TM_effector"/>
</dbReference>
<feature type="transmembrane region" description="Helical" evidence="8">
    <location>
        <begin position="61"/>
        <end position="85"/>
    </location>
</feature>
<keyword evidence="2" id="KW-0813">Transport</keyword>
<feature type="transmembrane region" description="Helical" evidence="8">
    <location>
        <begin position="91"/>
        <end position="116"/>
    </location>
</feature>
<evidence type="ECO:0000256" key="2">
    <source>
        <dbReference type="ARBA" id="ARBA00022448"/>
    </source>
</evidence>
<dbReference type="InterPro" id="IPR036259">
    <property type="entry name" value="MFS_trans_sf"/>
</dbReference>
<evidence type="ECO:0000256" key="1">
    <source>
        <dbReference type="ARBA" id="ARBA00004651"/>
    </source>
</evidence>
<dbReference type="AlphaFoldDB" id="A0A382XB08"/>
<protein>
    <recommendedName>
        <fullName evidence="10">Major facilitator superfamily (MFS) profile domain-containing protein</fullName>
    </recommendedName>
</protein>
<keyword evidence="5 8" id="KW-1133">Transmembrane helix</keyword>
<dbReference type="PANTHER" id="PTHR23513:SF6">
    <property type="entry name" value="MAJOR FACILITATOR SUPERFAMILY ASSOCIATED DOMAIN-CONTAINING PROTEIN"/>
    <property type="match status" value="1"/>
</dbReference>
<proteinExistence type="predicted"/>
<dbReference type="EMBL" id="UINC01165873">
    <property type="protein sequence ID" value="SVD67511.1"/>
    <property type="molecule type" value="Genomic_DNA"/>
</dbReference>
<sequence>MESMDQNEPTNKTPAGISFPSDDVGAYPPSNDATITSNNAAIEDSYFKRTFSSLSNVEFRFLWVGSLLSMGAMQMETFARGFFVYDLTGSAFLLGVVLAGSGAPGLLLSLYGGVLVDRLEKKRIIQS</sequence>
<keyword evidence="4 8" id="KW-0812">Transmembrane</keyword>
<name>A0A382XB08_9ZZZZ</name>
<evidence type="ECO:0000256" key="6">
    <source>
        <dbReference type="ARBA" id="ARBA00023136"/>
    </source>
</evidence>
<dbReference type="PANTHER" id="PTHR23513">
    <property type="entry name" value="INTEGRAL MEMBRANE EFFLUX PROTEIN-RELATED"/>
    <property type="match status" value="1"/>
</dbReference>
<gene>
    <name evidence="9" type="ORF">METZ01_LOCUS420365</name>
</gene>
<dbReference type="SUPFAM" id="SSF103473">
    <property type="entry name" value="MFS general substrate transporter"/>
    <property type="match status" value="1"/>
</dbReference>
<evidence type="ECO:0000313" key="9">
    <source>
        <dbReference type="EMBL" id="SVD67511.1"/>
    </source>
</evidence>
<evidence type="ECO:0000256" key="5">
    <source>
        <dbReference type="ARBA" id="ARBA00022989"/>
    </source>
</evidence>
<evidence type="ECO:0000256" key="7">
    <source>
        <dbReference type="SAM" id="MobiDB-lite"/>
    </source>
</evidence>
<evidence type="ECO:0008006" key="10">
    <source>
        <dbReference type="Google" id="ProtNLM"/>
    </source>
</evidence>
<evidence type="ECO:0000256" key="3">
    <source>
        <dbReference type="ARBA" id="ARBA00022475"/>
    </source>
</evidence>
<reference evidence="9" key="1">
    <citation type="submission" date="2018-05" db="EMBL/GenBank/DDBJ databases">
        <authorList>
            <person name="Lanie J.A."/>
            <person name="Ng W.-L."/>
            <person name="Kazmierczak K.M."/>
            <person name="Andrzejewski T.M."/>
            <person name="Davidsen T.M."/>
            <person name="Wayne K.J."/>
            <person name="Tettelin H."/>
            <person name="Glass J.I."/>
            <person name="Rusch D."/>
            <person name="Podicherti R."/>
            <person name="Tsui H.-C.T."/>
            <person name="Winkler M.E."/>
        </authorList>
    </citation>
    <scope>NUCLEOTIDE SEQUENCE</scope>
</reference>
<dbReference type="Pfam" id="PF05977">
    <property type="entry name" value="MFS_3"/>
    <property type="match status" value="1"/>
</dbReference>
<dbReference type="GO" id="GO:0005886">
    <property type="term" value="C:plasma membrane"/>
    <property type="evidence" value="ECO:0007669"/>
    <property type="project" value="UniProtKB-SubCell"/>
</dbReference>
<feature type="non-terminal residue" evidence="9">
    <location>
        <position position="127"/>
    </location>
</feature>
<keyword evidence="3" id="KW-1003">Cell membrane</keyword>
<evidence type="ECO:0000256" key="4">
    <source>
        <dbReference type="ARBA" id="ARBA00022692"/>
    </source>
</evidence>
<accession>A0A382XB08</accession>
<organism evidence="9">
    <name type="scientific">marine metagenome</name>
    <dbReference type="NCBI Taxonomy" id="408172"/>
    <lineage>
        <taxon>unclassified sequences</taxon>
        <taxon>metagenomes</taxon>
        <taxon>ecological metagenomes</taxon>
    </lineage>
</organism>
<comment type="subcellular location">
    <subcellularLocation>
        <location evidence="1">Cell membrane</location>
        <topology evidence="1">Multi-pass membrane protein</topology>
    </subcellularLocation>
</comment>
<feature type="region of interest" description="Disordered" evidence="7">
    <location>
        <begin position="1"/>
        <end position="26"/>
    </location>
</feature>
<keyword evidence="6 8" id="KW-0472">Membrane</keyword>